<evidence type="ECO:0000313" key="15">
    <source>
        <dbReference type="Proteomes" id="UP000504603"/>
    </source>
</evidence>
<keyword evidence="11" id="KW-0472">Membrane</keyword>
<evidence type="ECO:0000256" key="10">
    <source>
        <dbReference type="ARBA" id="ARBA00022946"/>
    </source>
</evidence>
<dbReference type="FunFam" id="2.10.109.10:FF:000012">
    <property type="entry name" value="Peptidase/ serine-type peptidase"/>
    <property type="match status" value="1"/>
</dbReference>
<evidence type="ECO:0000256" key="1">
    <source>
        <dbReference type="ARBA" id="ARBA00000677"/>
    </source>
</evidence>
<comment type="subcellular location">
    <subcellularLocation>
        <location evidence="3">Membrane</location>
    </subcellularLocation>
    <subcellularLocation>
        <location evidence="2">Plastid</location>
        <location evidence="2">Chloroplast</location>
    </subcellularLocation>
</comment>
<feature type="active site" evidence="12">
    <location>
        <position position="220"/>
    </location>
</feature>
<dbReference type="InterPro" id="IPR019758">
    <property type="entry name" value="Pept_S26A_signal_pept_1_CS"/>
</dbReference>
<evidence type="ECO:0000256" key="5">
    <source>
        <dbReference type="ARBA" id="ARBA00013208"/>
    </source>
</evidence>
<dbReference type="CDD" id="cd06530">
    <property type="entry name" value="S26_SPase_I"/>
    <property type="match status" value="1"/>
</dbReference>
<protein>
    <recommendedName>
        <fullName evidence="5">signal peptidase I</fullName>
        <ecNumber evidence="5">3.4.21.89</ecNumber>
    </recommendedName>
</protein>
<dbReference type="InterPro" id="IPR000223">
    <property type="entry name" value="Pept_S26A_signal_pept_1"/>
</dbReference>
<evidence type="ECO:0000313" key="16">
    <source>
        <dbReference type="RefSeq" id="XP_022144217.1"/>
    </source>
</evidence>
<keyword evidence="10" id="KW-0809">Transit peptide</keyword>
<comment type="catalytic activity">
    <reaction evidence="1">
        <text>Cleavage of hydrophobic, N-terminal signal or leader sequences from secreted and periplasmic proteins.</text>
        <dbReference type="EC" id="3.4.21.89"/>
    </reaction>
</comment>
<dbReference type="PANTHER" id="PTHR43390:SF2">
    <property type="entry name" value="THYLAKOIDAL PROCESSING PEPTIDASE 2, CHLOROPLASTIC-RELATED"/>
    <property type="match status" value="1"/>
</dbReference>
<dbReference type="AlphaFoldDB" id="A0A6J1CT20"/>
<reference evidence="16" key="1">
    <citation type="submission" date="2025-08" db="UniProtKB">
        <authorList>
            <consortium name="RefSeq"/>
        </authorList>
    </citation>
    <scope>IDENTIFICATION</scope>
    <source>
        <strain evidence="16">OHB3-1</strain>
    </source>
</reference>
<dbReference type="RefSeq" id="XP_022144217.1">
    <property type="nucleotide sequence ID" value="XM_022288525.1"/>
</dbReference>
<dbReference type="GO" id="GO:0004252">
    <property type="term" value="F:serine-type endopeptidase activity"/>
    <property type="evidence" value="ECO:0007669"/>
    <property type="project" value="InterPro"/>
</dbReference>
<feature type="region of interest" description="Disordered" evidence="13">
    <location>
        <begin position="354"/>
        <end position="373"/>
    </location>
</feature>
<dbReference type="KEGG" id="mcha:111013959"/>
<evidence type="ECO:0000256" key="9">
    <source>
        <dbReference type="ARBA" id="ARBA00022801"/>
    </source>
</evidence>
<dbReference type="InterPro" id="IPR019756">
    <property type="entry name" value="Pept_S26A_signal_pept_1_Ser-AS"/>
</dbReference>
<dbReference type="InterPro" id="IPR019533">
    <property type="entry name" value="Peptidase_S26"/>
</dbReference>
<sequence>MAIRVTLSYSGYVAQNLASSTGLRAGNCRVFQEFWVRSCIFGSTHNPELKSAGSARNYRSDSRRFKPSGSMKKPASMYSTLAGEMVGENPKSPVVLGLMSMLKSVASASGSSSITTGIFGASSFKATSIIPFLQGSKWLPGYDIRSHVSDDVDKGGGTIVSDYDGIGSNQIYENDFEKSSWVSRLLSTYSEDAKALFTALTVSVLFKSFLAEPKSIPSSSMYPTLEVGDRVLAEKVSYFFRKPEVSDIVVFKAPQILQEIGVSSSEVFIKRVVATSGDVVEVLKGKLVVNGVVQDEDFILEPIAYEMDPLVVPEGYVYVMGDNRNNSCDSHNWGPLAIENIVGRSLFKYWPPPPKGSSMADSPHASKIKLGIS</sequence>
<dbReference type="OrthoDB" id="308440at2759"/>
<dbReference type="GO" id="GO:0009003">
    <property type="term" value="F:signal peptidase activity"/>
    <property type="evidence" value="ECO:0007669"/>
    <property type="project" value="UniProtKB-EC"/>
</dbReference>
<evidence type="ECO:0000256" key="7">
    <source>
        <dbReference type="ARBA" id="ARBA00022640"/>
    </source>
</evidence>
<feature type="region of interest" description="Disordered" evidence="13">
    <location>
        <begin position="49"/>
        <end position="74"/>
    </location>
</feature>
<dbReference type="NCBIfam" id="TIGR02227">
    <property type="entry name" value="sigpep_I_bact"/>
    <property type="match status" value="1"/>
</dbReference>
<feature type="active site" evidence="12">
    <location>
        <position position="270"/>
    </location>
</feature>
<keyword evidence="15" id="KW-1185">Reference proteome</keyword>
<evidence type="ECO:0000256" key="8">
    <source>
        <dbReference type="ARBA" id="ARBA00022670"/>
    </source>
</evidence>
<proteinExistence type="inferred from homology"/>
<keyword evidence="7" id="KW-0934">Plastid</keyword>
<dbReference type="Proteomes" id="UP000504603">
    <property type="component" value="Unplaced"/>
</dbReference>
<evidence type="ECO:0000256" key="4">
    <source>
        <dbReference type="ARBA" id="ARBA00009370"/>
    </source>
</evidence>
<organism evidence="15 16">
    <name type="scientific">Momordica charantia</name>
    <name type="common">Bitter gourd</name>
    <name type="synonym">Balsam pear</name>
    <dbReference type="NCBI Taxonomy" id="3673"/>
    <lineage>
        <taxon>Eukaryota</taxon>
        <taxon>Viridiplantae</taxon>
        <taxon>Streptophyta</taxon>
        <taxon>Embryophyta</taxon>
        <taxon>Tracheophyta</taxon>
        <taxon>Spermatophyta</taxon>
        <taxon>Magnoliopsida</taxon>
        <taxon>eudicotyledons</taxon>
        <taxon>Gunneridae</taxon>
        <taxon>Pentapetalae</taxon>
        <taxon>rosids</taxon>
        <taxon>fabids</taxon>
        <taxon>Cucurbitales</taxon>
        <taxon>Cucurbitaceae</taxon>
        <taxon>Momordiceae</taxon>
        <taxon>Momordica</taxon>
    </lineage>
</organism>
<dbReference type="PRINTS" id="PR00727">
    <property type="entry name" value="LEADERPTASE"/>
</dbReference>
<evidence type="ECO:0000256" key="12">
    <source>
        <dbReference type="PIRSR" id="PIRSR600223-1"/>
    </source>
</evidence>
<evidence type="ECO:0000256" key="13">
    <source>
        <dbReference type="SAM" id="MobiDB-lite"/>
    </source>
</evidence>
<evidence type="ECO:0000259" key="14">
    <source>
        <dbReference type="Pfam" id="PF10502"/>
    </source>
</evidence>
<gene>
    <name evidence="16" type="primary">LOC111013959</name>
</gene>
<dbReference type="PROSITE" id="PS00501">
    <property type="entry name" value="SPASE_I_1"/>
    <property type="match status" value="1"/>
</dbReference>
<dbReference type="GeneID" id="111013959"/>
<dbReference type="InterPro" id="IPR036286">
    <property type="entry name" value="LexA/Signal_pep-like_sf"/>
</dbReference>
<accession>A0A6J1CT20</accession>
<dbReference type="SUPFAM" id="SSF51306">
    <property type="entry name" value="LexA/Signal peptidase"/>
    <property type="match status" value="1"/>
</dbReference>
<keyword evidence="9" id="KW-0378">Hydrolase</keyword>
<evidence type="ECO:0000256" key="2">
    <source>
        <dbReference type="ARBA" id="ARBA00004229"/>
    </source>
</evidence>
<dbReference type="PROSITE" id="PS00761">
    <property type="entry name" value="SPASE_I_3"/>
    <property type="match status" value="1"/>
</dbReference>
<dbReference type="PANTHER" id="PTHR43390">
    <property type="entry name" value="SIGNAL PEPTIDASE I"/>
    <property type="match status" value="1"/>
</dbReference>
<dbReference type="GO" id="GO:0006465">
    <property type="term" value="P:signal peptide processing"/>
    <property type="evidence" value="ECO:0007669"/>
    <property type="project" value="InterPro"/>
</dbReference>
<name>A0A6J1CT20_MOMCH</name>
<dbReference type="GO" id="GO:0010027">
    <property type="term" value="P:thylakoid membrane organization"/>
    <property type="evidence" value="ECO:0007669"/>
    <property type="project" value="TreeGrafter"/>
</dbReference>
<dbReference type="Gene3D" id="2.10.109.10">
    <property type="entry name" value="Umud Fragment, subunit A"/>
    <property type="match status" value="1"/>
</dbReference>
<evidence type="ECO:0000256" key="11">
    <source>
        <dbReference type="ARBA" id="ARBA00023136"/>
    </source>
</evidence>
<comment type="similarity">
    <text evidence="4">Belongs to the peptidase S26 family.</text>
</comment>
<feature type="domain" description="Peptidase S26" evidence="14">
    <location>
        <begin position="193"/>
        <end position="350"/>
    </location>
</feature>
<evidence type="ECO:0000256" key="3">
    <source>
        <dbReference type="ARBA" id="ARBA00004370"/>
    </source>
</evidence>
<keyword evidence="8" id="KW-0645">Protease</keyword>
<evidence type="ECO:0000256" key="6">
    <source>
        <dbReference type="ARBA" id="ARBA00022528"/>
    </source>
</evidence>
<keyword evidence="6" id="KW-0150">Chloroplast</keyword>
<dbReference type="Pfam" id="PF10502">
    <property type="entry name" value="Peptidase_S26"/>
    <property type="match status" value="1"/>
</dbReference>
<dbReference type="GO" id="GO:0009535">
    <property type="term" value="C:chloroplast thylakoid membrane"/>
    <property type="evidence" value="ECO:0007669"/>
    <property type="project" value="TreeGrafter"/>
</dbReference>
<dbReference type="EC" id="3.4.21.89" evidence="5"/>